<reference evidence="2 4" key="1">
    <citation type="submission" date="2019-09" db="EMBL/GenBank/DDBJ databases">
        <authorList>
            <person name="Raiko M."/>
            <person name="Komissarov A."/>
            <person name="Rhodes A."/>
            <person name="Kliver S."/>
            <person name="Lim-Fong G."/>
            <person name="Kwan J."/>
            <person name="O'Brien S.J."/>
            <person name="Lopez J.V."/>
        </authorList>
    </citation>
    <scope>NUCLEOTIDE SEQUENCE [LARGE SCALE GENOMIC DNA]</scope>
    <source>
        <strain evidence="2">Kwan_BN1</strain>
    </source>
</reference>
<proteinExistence type="inferred from homology"/>
<protein>
    <submittedName>
        <fullName evidence="2">Uncharacterized protein</fullName>
    </submittedName>
</protein>
<sequence length="84" mass="9555">MSTLRLDDCWICTTLLLFTGPHLNGVRSCLGQTISQWQIFLFLTAILQKFNVSLSGDVKPDVYGLIRFPEEFKVSFKLRESSAL</sequence>
<dbReference type="OrthoDB" id="2789670at2759"/>
<evidence type="ECO:0000313" key="3">
    <source>
        <dbReference type="EMBL" id="KAF6036784.1"/>
    </source>
</evidence>
<dbReference type="Proteomes" id="UP000593567">
    <property type="component" value="Unassembled WGS sequence"/>
</dbReference>
<keyword evidence="4" id="KW-1185">Reference proteome</keyword>
<dbReference type="GO" id="GO:0005506">
    <property type="term" value="F:iron ion binding"/>
    <property type="evidence" value="ECO:0007669"/>
    <property type="project" value="InterPro"/>
</dbReference>
<dbReference type="EMBL" id="VXIV02001863">
    <property type="protein sequence ID" value="KAF6029026.1"/>
    <property type="molecule type" value="Genomic_DNA"/>
</dbReference>
<accession>A0A7J7JUE2</accession>
<comment type="similarity">
    <text evidence="1">Belongs to the cytochrome P450 family.</text>
</comment>
<evidence type="ECO:0000313" key="2">
    <source>
        <dbReference type="EMBL" id="KAF6029026.1"/>
    </source>
</evidence>
<evidence type="ECO:0000313" key="4">
    <source>
        <dbReference type="Proteomes" id="UP000593567"/>
    </source>
</evidence>
<dbReference type="GO" id="GO:0004497">
    <property type="term" value="F:monooxygenase activity"/>
    <property type="evidence" value="ECO:0007669"/>
    <property type="project" value="InterPro"/>
</dbReference>
<organism evidence="2 4">
    <name type="scientific">Bugula neritina</name>
    <name type="common">Brown bryozoan</name>
    <name type="synonym">Sertularia neritina</name>
    <dbReference type="NCBI Taxonomy" id="10212"/>
    <lineage>
        <taxon>Eukaryota</taxon>
        <taxon>Metazoa</taxon>
        <taxon>Spiralia</taxon>
        <taxon>Lophotrochozoa</taxon>
        <taxon>Bryozoa</taxon>
        <taxon>Gymnolaemata</taxon>
        <taxon>Cheilostomatida</taxon>
        <taxon>Flustrina</taxon>
        <taxon>Buguloidea</taxon>
        <taxon>Bugulidae</taxon>
        <taxon>Bugula</taxon>
    </lineage>
</organism>
<dbReference type="InterPro" id="IPR001128">
    <property type="entry name" value="Cyt_P450"/>
</dbReference>
<dbReference type="SUPFAM" id="SSF48264">
    <property type="entry name" value="Cytochrome P450"/>
    <property type="match status" value="1"/>
</dbReference>
<evidence type="ECO:0000256" key="1">
    <source>
        <dbReference type="ARBA" id="ARBA00010617"/>
    </source>
</evidence>
<gene>
    <name evidence="3" type="ORF">EB796_004901</name>
    <name evidence="2" type="ORF">EB796_012670</name>
</gene>
<dbReference type="EMBL" id="VXIV02000673">
    <property type="protein sequence ID" value="KAF6036784.1"/>
    <property type="molecule type" value="Genomic_DNA"/>
</dbReference>
<dbReference type="GO" id="GO:0016705">
    <property type="term" value="F:oxidoreductase activity, acting on paired donors, with incorporation or reduction of molecular oxygen"/>
    <property type="evidence" value="ECO:0007669"/>
    <property type="project" value="InterPro"/>
</dbReference>
<dbReference type="InterPro" id="IPR036396">
    <property type="entry name" value="Cyt_P450_sf"/>
</dbReference>
<dbReference type="GO" id="GO:0020037">
    <property type="term" value="F:heme binding"/>
    <property type="evidence" value="ECO:0007669"/>
    <property type="project" value="InterPro"/>
</dbReference>
<dbReference type="AlphaFoldDB" id="A0A7J7JUE2"/>
<dbReference type="Gene3D" id="1.10.630.10">
    <property type="entry name" value="Cytochrome P450"/>
    <property type="match status" value="1"/>
</dbReference>
<comment type="caution">
    <text evidence="2">The sequence shown here is derived from an EMBL/GenBank/DDBJ whole genome shotgun (WGS) entry which is preliminary data.</text>
</comment>
<name>A0A7J7JUE2_BUGNE</name>
<reference evidence="2 4" key="2">
    <citation type="submission" date="2020-06" db="EMBL/GenBank/DDBJ databases">
        <title>Draft genome of Bugula neritina, a colonial animal packing powerful symbionts and potential medicines.</title>
        <authorList>
            <person name="Rayko M."/>
        </authorList>
    </citation>
    <scope>NUCLEOTIDE SEQUENCE [LARGE SCALE GENOMIC DNA]</scope>
    <source>
        <strain evidence="2">Kwan_BN1</strain>
    </source>
</reference>
<dbReference type="Pfam" id="PF00067">
    <property type="entry name" value="p450"/>
    <property type="match status" value="1"/>
</dbReference>